<dbReference type="Gene3D" id="1.10.357.20">
    <property type="entry name" value="SLC41 divalent cation transporters, integral membrane domain"/>
    <property type="match status" value="1"/>
</dbReference>
<evidence type="ECO:0000313" key="11">
    <source>
        <dbReference type="EMBL" id="HIH09095.1"/>
    </source>
</evidence>
<feature type="domain" description="SLC41A/MgtE integral membrane" evidence="10">
    <location>
        <begin position="47"/>
        <end position="175"/>
    </location>
</feature>
<dbReference type="PANTHER" id="PTHR16228:SF7">
    <property type="entry name" value="SLC41A_MGTE INTEGRAL MEMBRANE DOMAIN-CONTAINING PROTEIN"/>
    <property type="match status" value="1"/>
</dbReference>
<gene>
    <name evidence="11" type="ORF">HA254_00320</name>
</gene>
<dbReference type="PANTHER" id="PTHR16228">
    <property type="entry name" value="DIVALENT CATION TRANSPORTER SOLUTE CARRIER FAMILY 41"/>
    <property type="match status" value="1"/>
</dbReference>
<proteinExistence type="inferred from homology"/>
<dbReference type="EMBL" id="DUGC01000005">
    <property type="protein sequence ID" value="HIH09095.1"/>
    <property type="molecule type" value="Genomic_DNA"/>
</dbReference>
<feature type="transmembrane region" description="Helical" evidence="9">
    <location>
        <begin position="159"/>
        <end position="179"/>
    </location>
</feature>
<comment type="similarity">
    <text evidence="2">Belongs to the SLC41A transporter family.</text>
</comment>
<dbReference type="InterPro" id="IPR006667">
    <property type="entry name" value="SLC41_membr_dom"/>
</dbReference>
<comment type="caution">
    <text evidence="11">The sequence shown here is derived from an EMBL/GenBank/DDBJ whole genome shotgun (WGS) entry which is preliminary data.</text>
</comment>
<feature type="transmembrane region" description="Helical" evidence="9">
    <location>
        <begin position="87"/>
        <end position="108"/>
    </location>
</feature>
<reference evidence="12" key="1">
    <citation type="journal article" date="2020" name="bioRxiv">
        <title>A rank-normalized archaeal taxonomy based on genome phylogeny resolves widespread incomplete and uneven classifications.</title>
        <authorList>
            <person name="Rinke C."/>
            <person name="Chuvochina M."/>
            <person name="Mussig A.J."/>
            <person name="Chaumeil P.-A."/>
            <person name="Waite D.W."/>
            <person name="Whitman W.B."/>
            <person name="Parks D.H."/>
            <person name="Hugenholtz P."/>
        </authorList>
    </citation>
    <scope>NUCLEOTIDE SEQUENCE [LARGE SCALE GENOMIC DNA]</scope>
</reference>
<evidence type="ECO:0000256" key="3">
    <source>
        <dbReference type="ARBA" id="ARBA00022448"/>
    </source>
</evidence>
<dbReference type="GO" id="GO:0016020">
    <property type="term" value="C:membrane"/>
    <property type="evidence" value="ECO:0007669"/>
    <property type="project" value="UniProtKB-SubCell"/>
</dbReference>
<evidence type="ECO:0000256" key="1">
    <source>
        <dbReference type="ARBA" id="ARBA00004141"/>
    </source>
</evidence>
<sequence length="180" mass="19501">MNFFDHNFREIFFSQVVSIAGGLIAGLALAFYTDRLLLIPGLFVILPGFLEMRGNISGSFASRLSSGLFLKVIDAGRINTRLIRSNLVASFALAIIVSMVLGVLALAFNYFVSGVFLWKIVLLPLLAGIIANAIEIPLALMATFYLFHIGHDPNNIIGPFLTTTGDIVSIFALLIALVVI</sequence>
<feature type="transmembrane region" description="Helical" evidence="9">
    <location>
        <begin position="120"/>
        <end position="147"/>
    </location>
</feature>
<dbReference type="InterPro" id="IPR045349">
    <property type="entry name" value="SLC41A1-3"/>
</dbReference>
<dbReference type="Pfam" id="PF01769">
    <property type="entry name" value="MgtE"/>
    <property type="match status" value="1"/>
</dbReference>
<keyword evidence="5" id="KW-0460">Magnesium</keyword>
<dbReference type="SUPFAM" id="SSF161093">
    <property type="entry name" value="MgtE membrane domain-like"/>
    <property type="match status" value="1"/>
</dbReference>
<evidence type="ECO:0000256" key="6">
    <source>
        <dbReference type="ARBA" id="ARBA00022989"/>
    </source>
</evidence>
<keyword evidence="4 9" id="KW-0812">Transmembrane</keyword>
<keyword evidence="3" id="KW-0813">Transport</keyword>
<evidence type="ECO:0000256" key="7">
    <source>
        <dbReference type="ARBA" id="ARBA00023065"/>
    </source>
</evidence>
<dbReference type="InterPro" id="IPR036739">
    <property type="entry name" value="SLC41_membr_dom_sf"/>
</dbReference>
<evidence type="ECO:0000259" key="10">
    <source>
        <dbReference type="Pfam" id="PF01769"/>
    </source>
</evidence>
<evidence type="ECO:0000256" key="2">
    <source>
        <dbReference type="ARBA" id="ARBA00009749"/>
    </source>
</evidence>
<keyword evidence="7" id="KW-0406">Ion transport</keyword>
<dbReference type="Proteomes" id="UP000565078">
    <property type="component" value="Unassembled WGS sequence"/>
</dbReference>
<dbReference type="GO" id="GO:0008324">
    <property type="term" value="F:monoatomic cation transmembrane transporter activity"/>
    <property type="evidence" value="ECO:0007669"/>
    <property type="project" value="InterPro"/>
</dbReference>
<keyword evidence="8 9" id="KW-0472">Membrane</keyword>
<evidence type="ECO:0000256" key="4">
    <source>
        <dbReference type="ARBA" id="ARBA00022692"/>
    </source>
</evidence>
<comment type="subcellular location">
    <subcellularLocation>
        <location evidence="1">Membrane</location>
        <topology evidence="1">Multi-pass membrane protein</topology>
    </subcellularLocation>
</comment>
<organism evidence="11 12">
    <name type="scientific">Candidatus Iainarchaeum sp</name>
    <dbReference type="NCBI Taxonomy" id="3101447"/>
    <lineage>
        <taxon>Archaea</taxon>
        <taxon>Candidatus Iainarchaeota</taxon>
        <taxon>Candidatus Iainarchaeia</taxon>
        <taxon>Candidatus Iainarchaeales</taxon>
        <taxon>Candidatus Iainarchaeaceae</taxon>
        <taxon>Candidatus Iainarchaeum</taxon>
    </lineage>
</organism>
<name>A0A7J4IXV1_9ARCH</name>
<evidence type="ECO:0000313" key="12">
    <source>
        <dbReference type="Proteomes" id="UP000565078"/>
    </source>
</evidence>
<keyword evidence="6 9" id="KW-1133">Transmembrane helix</keyword>
<dbReference type="AlphaFoldDB" id="A0A7J4IXV1"/>
<protein>
    <recommendedName>
        <fullName evidence="10">SLC41A/MgtE integral membrane domain-containing protein</fullName>
    </recommendedName>
</protein>
<evidence type="ECO:0000256" key="8">
    <source>
        <dbReference type="ARBA" id="ARBA00023136"/>
    </source>
</evidence>
<accession>A0A7J4IXV1</accession>
<evidence type="ECO:0000256" key="9">
    <source>
        <dbReference type="SAM" id="Phobius"/>
    </source>
</evidence>
<feature type="transmembrane region" description="Helical" evidence="9">
    <location>
        <begin position="12"/>
        <end position="32"/>
    </location>
</feature>
<evidence type="ECO:0000256" key="5">
    <source>
        <dbReference type="ARBA" id="ARBA00022842"/>
    </source>
</evidence>